<evidence type="ECO:0000256" key="5">
    <source>
        <dbReference type="ARBA" id="ARBA00023242"/>
    </source>
</evidence>
<evidence type="ECO:0000313" key="6">
    <source>
        <dbReference type="EMBL" id="KAJ9158926.1"/>
    </source>
</evidence>
<gene>
    <name evidence="6" type="ORF">P3X46_024469</name>
</gene>
<name>A0ABQ9L653_HEVBR</name>
<dbReference type="InterPro" id="IPR015300">
    <property type="entry name" value="DNA-bd_pseudobarrel_sf"/>
</dbReference>
<keyword evidence="5" id="KW-0539">Nucleus</keyword>
<proteinExistence type="predicted"/>
<dbReference type="Gene3D" id="2.40.330.10">
    <property type="entry name" value="DNA-binding pseudobarrel domain"/>
    <property type="match status" value="1"/>
</dbReference>
<comment type="subcellular location">
    <subcellularLocation>
        <location evidence="1">Nucleus</location>
    </subcellularLocation>
</comment>
<organism evidence="6 7">
    <name type="scientific">Hevea brasiliensis</name>
    <name type="common">Para rubber tree</name>
    <name type="synonym">Siphonia brasiliensis</name>
    <dbReference type="NCBI Taxonomy" id="3981"/>
    <lineage>
        <taxon>Eukaryota</taxon>
        <taxon>Viridiplantae</taxon>
        <taxon>Streptophyta</taxon>
        <taxon>Embryophyta</taxon>
        <taxon>Tracheophyta</taxon>
        <taxon>Spermatophyta</taxon>
        <taxon>Magnoliopsida</taxon>
        <taxon>eudicotyledons</taxon>
        <taxon>Gunneridae</taxon>
        <taxon>Pentapetalae</taxon>
        <taxon>rosids</taxon>
        <taxon>fabids</taxon>
        <taxon>Malpighiales</taxon>
        <taxon>Euphorbiaceae</taxon>
        <taxon>Crotonoideae</taxon>
        <taxon>Micrandreae</taxon>
        <taxon>Hevea</taxon>
    </lineage>
</organism>
<keyword evidence="7" id="KW-1185">Reference proteome</keyword>
<evidence type="ECO:0000256" key="2">
    <source>
        <dbReference type="ARBA" id="ARBA00023015"/>
    </source>
</evidence>
<evidence type="ECO:0000313" key="7">
    <source>
        <dbReference type="Proteomes" id="UP001174677"/>
    </source>
</evidence>
<dbReference type="EMBL" id="JARPOI010000014">
    <property type="protein sequence ID" value="KAJ9158926.1"/>
    <property type="molecule type" value="Genomic_DNA"/>
</dbReference>
<keyword evidence="4" id="KW-0804">Transcription</keyword>
<comment type="caution">
    <text evidence="6">The sequence shown here is derived from an EMBL/GenBank/DDBJ whole genome shotgun (WGS) entry which is preliminary data.</text>
</comment>
<keyword evidence="2" id="KW-0805">Transcription regulation</keyword>
<dbReference type="Proteomes" id="UP001174677">
    <property type="component" value="Chromosome 14"/>
</dbReference>
<reference evidence="6" key="1">
    <citation type="journal article" date="2023" name="Plant Biotechnol. J.">
        <title>Chromosome-level wild Hevea brasiliensis genome provides new tools for genomic-assisted breeding and valuable loci to elevate rubber yield.</title>
        <authorList>
            <person name="Cheng H."/>
            <person name="Song X."/>
            <person name="Hu Y."/>
            <person name="Wu T."/>
            <person name="Yang Q."/>
            <person name="An Z."/>
            <person name="Feng S."/>
            <person name="Deng Z."/>
            <person name="Wu W."/>
            <person name="Zeng X."/>
            <person name="Tu M."/>
            <person name="Wang X."/>
            <person name="Huang H."/>
        </authorList>
    </citation>
    <scope>NUCLEOTIDE SEQUENCE</scope>
    <source>
        <strain evidence="6">MT/VB/25A 57/8</strain>
    </source>
</reference>
<evidence type="ECO:0000256" key="4">
    <source>
        <dbReference type="ARBA" id="ARBA00023163"/>
    </source>
</evidence>
<keyword evidence="3" id="KW-0238">DNA-binding</keyword>
<protein>
    <recommendedName>
        <fullName evidence="8">TF-B3 domain-containing protein</fullName>
    </recommendedName>
</protein>
<evidence type="ECO:0000256" key="1">
    <source>
        <dbReference type="ARBA" id="ARBA00004123"/>
    </source>
</evidence>
<sequence length="130" mass="15248">MYQMHLFTKQLSSTDVTSALSIPRDALQFFPIPEGAHSMEFEATDMSGYIWRYRLSTRSTGPYPKPVIVRSLWLPLVKQKGLVPNDRVKFFLYQSEENGIRYRVRAQRNIVRLLGSDFWVDVEYLHLYGL</sequence>
<dbReference type="SUPFAM" id="SSF101936">
    <property type="entry name" value="DNA-binding pseudobarrel domain"/>
    <property type="match status" value="1"/>
</dbReference>
<evidence type="ECO:0008006" key="8">
    <source>
        <dbReference type="Google" id="ProtNLM"/>
    </source>
</evidence>
<accession>A0ABQ9L653</accession>
<evidence type="ECO:0000256" key="3">
    <source>
        <dbReference type="ARBA" id="ARBA00023125"/>
    </source>
</evidence>